<dbReference type="InterPro" id="IPR003439">
    <property type="entry name" value="ABC_transporter-like_ATP-bd"/>
</dbReference>
<keyword evidence="4 7" id="KW-0067">ATP-binding</keyword>
<evidence type="ECO:0000256" key="2">
    <source>
        <dbReference type="ARBA" id="ARBA00022448"/>
    </source>
</evidence>
<evidence type="ECO:0000313" key="7">
    <source>
        <dbReference type="EMBL" id="XAT63464.1"/>
    </source>
</evidence>
<accession>A0ABZ3H2U3</accession>
<dbReference type="Gene3D" id="3.40.50.300">
    <property type="entry name" value="P-loop containing nucleotide triphosphate hydrolases"/>
    <property type="match status" value="1"/>
</dbReference>
<name>A0ABZ3H2U3_GEOAI</name>
<gene>
    <name evidence="7" type="ORF">LPQ35_09430</name>
</gene>
<evidence type="ECO:0000256" key="4">
    <source>
        <dbReference type="ARBA" id="ARBA00022840"/>
    </source>
</evidence>
<protein>
    <submittedName>
        <fullName evidence="7">ATP-binding cassette domain-containing protein</fullName>
    </submittedName>
</protein>
<dbReference type="PROSITE" id="PS00211">
    <property type="entry name" value="ABC_TRANSPORTER_1"/>
    <property type="match status" value="1"/>
</dbReference>
<evidence type="ECO:0000256" key="5">
    <source>
        <dbReference type="ARBA" id="ARBA00022970"/>
    </source>
</evidence>
<feature type="domain" description="ABC transporter" evidence="6">
    <location>
        <begin position="2"/>
        <end position="231"/>
    </location>
</feature>
<proteinExistence type="inferred from homology"/>
<evidence type="ECO:0000256" key="1">
    <source>
        <dbReference type="ARBA" id="ARBA00005417"/>
    </source>
</evidence>
<dbReference type="Pfam" id="PF00005">
    <property type="entry name" value="ABC_tran"/>
    <property type="match status" value="1"/>
</dbReference>
<evidence type="ECO:0000313" key="8">
    <source>
        <dbReference type="Proteomes" id="UP001492541"/>
    </source>
</evidence>
<dbReference type="PANTHER" id="PTHR43820:SF4">
    <property type="entry name" value="HIGH-AFFINITY BRANCHED-CHAIN AMINO ACID TRANSPORT ATP-BINDING PROTEIN LIVF"/>
    <property type="match status" value="1"/>
</dbReference>
<dbReference type="SUPFAM" id="SSF52540">
    <property type="entry name" value="P-loop containing nucleoside triphosphate hydrolases"/>
    <property type="match status" value="1"/>
</dbReference>
<keyword evidence="3" id="KW-0547">Nucleotide-binding</keyword>
<dbReference type="Proteomes" id="UP001492541">
    <property type="component" value="Chromosome"/>
</dbReference>
<evidence type="ECO:0000259" key="6">
    <source>
        <dbReference type="PROSITE" id="PS50893"/>
    </source>
</evidence>
<dbReference type="InterPro" id="IPR052156">
    <property type="entry name" value="BCAA_Transport_ATP-bd_LivF"/>
</dbReference>
<keyword evidence="2" id="KW-0813">Transport</keyword>
<evidence type="ECO:0000256" key="3">
    <source>
        <dbReference type="ARBA" id="ARBA00022741"/>
    </source>
</evidence>
<reference evidence="7 8" key="1">
    <citation type="submission" date="2021-11" db="EMBL/GenBank/DDBJ databases">
        <title>Whole genome of Geoglobus acetivorans.</title>
        <authorList>
            <person name="Liu D."/>
        </authorList>
    </citation>
    <scope>NUCLEOTIDE SEQUENCE [LARGE SCALE GENOMIC DNA]</scope>
    <source>
        <strain evidence="7 8">SBH6</strain>
    </source>
</reference>
<keyword evidence="5" id="KW-0029">Amino-acid transport</keyword>
<dbReference type="GeneID" id="90449913"/>
<dbReference type="PANTHER" id="PTHR43820">
    <property type="entry name" value="HIGH-AFFINITY BRANCHED-CHAIN AMINO ACID TRANSPORT ATP-BINDING PROTEIN LIVF"/>
    <property type="match status" value="1"/>
</dbReference>
<dbReference type="InterPro" id="IPR027417">
    <property type="entry name" value="P-loop_NTPase"/>
</dbReference>
<dbReference type="InterPro" id="IPR017871">
    <property type="entry name" value="ABC_transporter-like_CS"/>
</dbReference>
<dbReference type="InterPro" id="IPR003593">
    <property type="entry name" value="AAA+_ATPase"/>
</dbReference>
<dbReference type="SMART" id="SM00382">
    <property type="entry name" value="AAA"/>
    <property type="match status" value="1"/>
</dbReference>
<comment type="similarity">
    <text evidence="1">Belongs to the ABC transporter superfamily.</text>
</comment>
<dbReference type="EMBL" id="CP087714">
    <property type="protein sequence ID" value="XAT63464.1"/>
    <property type="molecule type" value="Genomic_DNA"/>
</dbReference>
<keyword evidence="8" id="KW-1185">Reference proteome</keyword>
<dbReference type="GO" id="GO:0005524">
    <property type="term" value="F:ATP binding"/>
    <property type="evidence" value="ECO:0007669"/>
    <property type="project" value="UniProtKB-KW"/>
</dbReference>
<organism evidence="7 8">
    <name type="scientific">Geoglobus acetivorans</name>
    <dbReference type="NCBI Taxonomy" id="565033"/>
    <lineage>
        <taxon>Archaea</taxon>
        <taxon>Methanobacteriati</taxon>
        <taxon>Methanobacteriota</taxon>
        <taxon>Archaeoglobi</taxon>
        <taxon>Archaeoglobales</taxon>
        <taxon>Archaeoglobaceae</taxon>
        <taxon>Geoglobus</taxon>
    </lineage>
</organism>
<sequence length="231" mass="25584">MLSVTSCSYTSHYQFIAEDNTLVAIIGPNGGGKSTFLKIISGAIRPAICSVILDDEDISQLKAPEIIRKGVVLVPEGKANFPEMTVEENLKLGFHIAGIPRKKRHEILENIFKLFPVLKDRKGQMAGTLSGGEQRMLAIARGLATNPRILLLDEPSLGLAPKVVEAIYSTLLEIKETGRTIIISEQGISAVLNFKEHFDKVYFVLNHQFMFSGGVEELEKIEEVRRVYFGI</sequence>
<dbReference type="PROSITE" id="PS50893">
    <property type="entry name" value="ABC_TRANSPORTER_2"/>
    <property type="match status" value="1"/>
</dbReference>
<dbReference type="RefSeq" id="WP_193807445.1">
    <property type="nucleotide sequence ID" value="NZ_CP087714.1"/>
</dbReference>